<keyword evidence="4" id="KW-0472">Membrane</keyword>
<dbReference type="Ensembl" id="ENSCAFT00040014007.1">
    <property type="protein sequence ID" value="ENSCAFP00040012121.1"/>
    <property type="gene ID" value="ENSCAFG00040007441.1"/>
</dbReference>
<comment type="subcellular location">
    <subcellularLocation>
        <location evidence="1">Membrane</location>
        <topology evidence="1">Multi-pass membrane protein</topology>
    </subcellularLocation>
</comment>
<feature type="compositionally biased region" description="Gly residues" evidence="5">
    <location>
        <begin position="153"/>
        <end position="163"/>
    </location>
</feature>
<name>A0A8C0QK43_CANLF</name>
<dbReference type="GO" id="GO:0016020">
    <property type="term" value="C:membrane"/>
    <property type="evidence" value="ECO:0007669"/>
    <property type="project" value="UniProtKB-SubCell"/>
</dbReference>
<reference evidence="6" key="2">
    <citation type="submission" date="2025-08" db="UniProtKB">
        <authorList>
            <consortium name="Ensembl"/>
        </authorList>
    </citation>
    <scope>IDENTIFICATION</scope>
</reference>
<dbReference type="AlphaFoldDB" id="A0A8C0QK43"/>
<dbReference type="PANTHER" id="PTHR12226">
    <property type="entry name" value="MANNOSE-P-DOLICHOL UTILIZATION DEFECT 1 LEC35 -RELATED"/>
    <property type="match status" value="1"/>
</dbReference>
<feature type="compositionally biased region" description="Gly residues" evidence="5">
    <location>
        <begin position="219"/>
        <end position="238"/>
    </location>
</feature>
<sequence length="533" mass="55611">MLKCQTCGGSGLSPAREAPPAPPSGRRRQEMRPPGGLAPTDGQSLCPQVKRGGRTSAKLGRQGRCKLPSLRCLVRKTKKEKHLGREKSPQNGARPREGVRACPPGIQPGPTQPPGGRNCLGSPGCSAPRELGTARAPPGGAAAPGQAQRGRGRGPGGAGPGRGGAREGRGPGGAGPGRGGAREGRADRGVGGGGARTRAGRGAWGGERSCGRRSAPGTRGLGRSRGGVGAPAGRGGAGRGRRSRRGAVPYWADPGSGRGRGRRGRRKDSAPPAARRRAVSFPLAAAPPPSPGAPSPAGAMREALLLFCNWSTLGVCAALKLPQISAVLAARSSRGISLPSLLLELAGFLVFLRYLCYYEYPLLTYLEYPILIAQDVLLLLCVFHFNGNVKGAAPYLALCVASWFVLSLQKWIIDLAMNLSTFISTASKFAQLQCLWKTQDSGAVSALTWSLASYTCAARIITTLMTTSDLTGKHSTFLPTFWNSVPRVPPSCVNGLTVPHISLLRCTGRPASSIPGHPPPRAELSTWFLQRPG</sequence>
<protein>
    <recommendedName>
        <fullName evidence="8">Solute carrier family 66 member 3</fullName>
    </recommendedName>
</protein>
<organism evidence="6 7">
    <name type="scientific">Canis lupus familiaris</name>
    <name type="common">Dog</name>
    <name type="synonym">Canis familiaris</name>
    <dbReference type="NCBI Taxonomy" id="9615"/>
    <lineage>
        <taxon>Eukaryota</taxon>
        <taxon>Metazoa</taxon>
        <taxon>Chordata</taxon>
        <taxon>Craniata</taxon>
        <taxon>Vertebrata</taxon>
        <taxon>Euteleostomi</taxon>
        <taxon>Mammalia</taxon>
        <taxon>Eutheria</taxon>
        <taxon>Laurasiatheria</taxon>
        <taxon>Carnivora</taxon>
        <taxon>Caniformia</taxon>
        <taxon>Canidae</taxon>
        <taxon>Canis</taxon>
    </lineage>
</organism>
<feature type="compositionally biased region" description="Gly residues" evidence="5">
    <location>
        <begin position="170"/>
        <end position="179"/>
    </location>
</feature>
<feature type="region of interest" description="Disordered" evidence="5">
    <location>
        <begin position="1"/>
        <end position="295"/>
    </location>
</feature>
<evidence type="ECO:0000256" key="1">
    <source>
        <dbReference type="ARBA" id="ARBA00004141"/>
    </source>
</evidence>
<dbReference type="Pfam" id="PF04193">
    <property type="entry name" value="PQ-loop"/>
    <property type="match status" value="1"/>
</dbReference>
<feature type="compositionally biased region" description="Basic residues" evidence="5">
    <location>
        <begin position="73"/>
        <end position="82"/>
    </location>
</feature>
<keyword evidence="3" id="KW-1133">Transmembrane helix</keyword>
<evidence type="ECO:0000256" key="4">
    <source>
        <dbReference type="ARBA" id="ARBA00023136"/>
    </source>
</evidence>
<evidence type="ECO:0000256" key="5">
    <source>
        <dbReference type="SAM" id="MobiDB-lite"/>
    </source>
</evidence>
<evidence type="ECO:0008006" key="8">
    <source>
        <dbReference type="Google" id="ProtNLM"/>
    </source>
</evidence>
<feature type="compositionally biased region" description="Pro residues" evidence="5">
    <location>
        <begin position="285"/>
        <end position="294"/>
    </location>
</feature>
<keyword evidence="2" id="KW-0812">Transmembrane</keyword>
<dbReference type="InterPro" id="IPR006603">
    <property type="entry name" value="PQ-loop_rpt"/>
</dbReference>
<evidence type="ECO:0000256" key="2">
    <source>
        <dbReference type="ARBA" id="ARBA00022692"/>
    </source>
</evidence>
<evidence type="ECO:0000256" key="3">
    <source>
        <dbReference type="ARBA" id="ARBA00022989"/>
    </source>
</evidence>
<dbReference type="Proteomes" id="UP000694542">
    <property type="component" value="Chromosome 17"/>
</dbReference>
<accession>A0A8C0QK43</accession>
<dbReference type="PANTHER" id="PTHR12226:SF3">
    <property type="entry name" value="SOLUTE CARRIER FAMILY 66 MEMBER 3"/>
    <property type="match status" value="1"/>
</dbReference>
<feature type="compositionally biased region" description="Basic and acidic residues" evidence="5">
    <location>
        <begin position="83"/>
        <end position="99"/>
    </location>
</feature>
<proteinExistence type="predicted"/>
<dbReference type="InterPro" id="IPR016817">
    <property type="entry name" value="MannP-dilichol_defect-1"/>
</dbReference>
<evidence type="ECO:0000313" key="6">
    <source>
        <dbReference type="Ensembl" id="ENSCAFP00040012121.1"/>
    </source>
</evidence>
<feature type="compositionally biased region" description="Low complexity" evidence="5">
    <location>
        <begin position="133"/>
        <end position="149"/>
    </location>
</feature>
<evidence type="ECO:0000313" key="7">
    <source>
        <dbReference type="Proteomes" id="UP000694542"/>
    </source>
</evidence>
<reference evidence="6" key="1">
    <citation type="submission" date="2018-10" db="EMBL/GenBank/DDBJ databases">
        <title>De novo assembly of a Great Dane genome.</title>
        <authorList>
            <person name="Kidd J.M."/>
            <person name="Pendleton A.L."/>
            <person name="Shen F."/>
            <person name="Emery S."/>
        </authorList>
    </citation>
    <scope>NUCLEOTIDE SEQUENCE [LARGE SCALE GENOMIC DNA]</scope>
    <source>
        <strain evidence="6">Great Dane</strain>
    </source>
</reference>